<dbReference type="EMBL" id="JACIDX010000001">
    <property type="protein sequence ID" value="MBB3953147.1"/>
    <property type="molecule type" value="Genomic_DNA"/>
</dbReference>
<keyword evidence="1" id="KW-0812">Transmembrane</keyword>
<dbReference type="RefSeq" id="WP_183621593.1">
    <property type="nucleotide sequence ID" value="NZ_JACIDX010000001.1"/>
</dbReference>
<reference evidence="2 3" key="1">
    <citation type="submission" date="2020-08" db="EMBL/GenBank/DDBJ databases">
        <title>Genomic Encyclopedia of Type Strains, Phase IV (KMG-IV): sequencing the most valuable type-strain genomes for metagenomic binning, comparative biology and taxonomic classification.</title>
        <authorList>
            <person name="Goeker M."/>
        </authorList>
    </citation>
    <scope>NUCLEOTIDE SEQUENCE [LARGE SCALE GENOMIC DNA]</scope>
    <source>
        <strain evidence="2 3">DSM 27057</strain>
    </source>
</reference>
<evidence type="ECO:0000313" key="2">
    <source>
        <dbReference type="EMBL" id="MBB3953147.1"/>
    </source>
</evidence>
<organism evidence="2 3">
    <name type="scientific">Novosphingobium sediminicola</name>
    <dbReference type="NCBI Taxonomy" id="563162"/>
    <lineage>
        <taxon>Bacteria</taxon>
        <taxon>Pseudomonadati</taxon>
        <taxon>Pseudomonadota</taxon>
        <taxon>Alphaproteobacteria</taxon>
        <taxon>Sphingomonadales</taxon>
        <taxon>Sphingomonadaceae</taxon>
        <taxon>Novosphingobium</taxon>
    </lineage>
</organism>
<keyword evidence="1" id="KW-1133">Transmembrane helix</keyword>
<dbReference type="Proteomes" id="UP000548867">
    <property type="component" value="Unassembled WGS sequence"/>
</dbReference>
<dbReference type="NCBIfam" id="TIGR04222">
    <property type="entry name" value="near_uncomplex"/>
    <property type="match status" value="1"/>
</dbReference>
<keyword evidence="1" id="KW-0472">Membrane</keyword>
<keyword evidence="3" id="KW-1185">Reference proteome</keyword>
<evidence type="ECO:0000313" key="3">
    <source>
        <dbReference type="Proteomes" id="UP000548867"/>
    </source>
</evidence>
<feature type="transmembrane region" description="Helical" evidence="1">
    <location>
        <begin position="139"/>
        <end position="160"/>
    </location>
</feature>
<protein>
    <submittedName>
        <fullName evidence="2">Uncharacterized protein (TIGR04222 family)</fullName>
    </submittedName>
</protein>
<gene>
    <name evidence="2" type="ORF">GGR38_000059</name>
</gene>
<feature type="transmembrane region" description="Helical" evidence="1">
    <location>
        <begin position="15"/>
        <end position="36"/>
    </location>
</feature>
<dbReference type="AlphaFoldDB" id="A0A7W6CC70"/>
<proteinExistence type="predicted"/>
<dbReference type="InterPro" id="IPR026467">
    <property type="entry name" value="Ser/Gly_Cys_C_dom"/>
</dbReference>
<comment type="caution">
    <text evidence="2">The sequence shown here is derived from an EMBL/GenBank/DDBJ whole genome shotgun (WGS) entry which is preliminary data.</text>
</comment>
<evidence type="ECO:0000256" key="1">
    <source>
        <dbReference type="SAM" id="Phobius"/>
    </source>
</evidence>
<sequence>MAGLDPLQLSGEQFLAVYAALLLAAAGMAWVLPHWLRPDGRTLVLHHPFELACLSGGATRYAETLVVTLMQAGHLALRDESHFEPLRPTAGLSRAEVTVLGLPPGTDWAMLMASLWGAIHWVELRLIARGLWVDRADWWRIRGWACLPYVLVLIFGVVRWEIALLHHQPVPYLGWLLLAALVGGILRCATIDRRTRGGARVLTRARREARNLGRGHQMEQAQMAVALFGTEVLMGTPYEALHRLRIGRG</sequence>
<name>A0A7W6CC70_9SPHN</name>
<accession>A0A7W6CC70</accession>
<feature type="transmembrane region" description="Helical" evidence="1">
    <location>
        <begin position="172"/>
        <end position="190"/>
    </location>
</feature>